<organism evidence="2 3">
    <name type="scientific">Mycobacterium kansasii</name>
    <dbReference type="NCBI Taxonomy" id="1768"/>
    <lineage>
        <taxon>Bacteria</taxon>
        <taxon>Bacillati</taxon>
        <taxon>Actinomycetota</taxon>
        <taxon>Actinomycetes</taxon>
        <taxon>Mycobacteriales</taxon>
        <taxon>Mycobacteriaceae</taxon>
        <taxon>Mycobacterium</taxon>
    </lineage>
</organism>
<evidence type="ECO:0000313" key="2">
    <source>
        <dbReference type="EMBL" id="OOK83183.1"/>
    </source>
</evidence>
<dbReference type="Proteomes" id="UP000189229">
    <property type="component" value="Unassembled WGS sequence"/>
</dbReference>
<dbReference type="AlphaFoldDB" id="A0A1V3XVC9"/>
<reference evidence="3 4" key="1">
    <citation type="submission" date="2017-02" db="EMBL/GenBank/DDBJ databases">
        <title>Complete genome sequences of Mycobacterium kansasii strains isolated from rhesus macaques.</title>
        <authorList>
            <person name="Panda A."/>
            <person name="Nagaraj S."/>
            <person name="Zhao X."/>
            <person name="Tettelin H."/>
            <person name="Detolla L.J."/>
        </authorList>
    </citation>
    <scope>NUCLEOTIDE SEQUENCE [LARGE SCALE GENOMIC DNA]</scope>
    <source>
        <strain evidence="2 3">11-3469</strain>
        <strain evidence="1 4">11-3813</strain>
    </source>
</reference>
<dbReference type="EMBL" id="MVBN01000001">
    <property type="protein sequence ID" value="OOK83183.1"/>
    <property type="molecule type" value="Genomic_DNA"/>
</dbReference>
<gene>
    <name evidence="2" type="ORF">BZL29_1609</name>
    <name evidence="1" type="ORF">BZL30_0196</name>
</gene>
<protein>
    <submittedName>
        <fullName evidence="2">Uncharacterized protein</fullName>
    </submittedName>
</protein>
<evidence type="ECO:0000313" key="3">
    <source>
        <dbReference type="Proteomes" id="UP000188532"/>
    </source>
</evidence>
<name>A0A1V3XVC9_MYCKA</name>
<comment type="caution">
    <text evidence="2">The sequence shown here is derived from an EMBL/GenBank/DDBJ whole genome shotgun (WGS) entry which is preliminary data.</text>
</comment>
<sequence length="39" mass="4293">MLAAAPADDVLDRQQGVTQVVAVQDNHTADDERVRRFLA</sequence>
<evidence type="ECO:0000313" key="1">
    <source>
        <dbReference type="EMBL" id="OOK82232.1"/>
    </source>
</evidence>
<proteinExistence type="predicted"/>
<dbReference type="EMBL" id="MVBM01000001">
    <property type="protein sequence ID" value="OOK82232.1"/>
    <property type="molecule type" value="Genomic_DNA"/>
</dbReference>
<dbReference type="Proteomes" id="UP000188532">
    <property type="component" value="Unassembled WGS sequence"/>
</dbReference>
<evidence type="ECO:0000313" key="4">
    <source>
        <dbReference type="Proteomes" id="UP000189229"/>
    </source>
</evidence>
<accession>A0A1V3XVC9</accession>